<dbReference type="RefSeq" id="WP_172188698.1">
    <property type="nucleotide sequence ID" value="NZ_CAWPPK010000267.1"/>
</dbReference>
<dbReference type="Pfam" id="PF10127">
    <property type="entry name" value="RlaP"/>
    <property type="match status" value="1"/>
</dbReference>
<sequence length="316" mass="36253">MANANISQNFNLIIPAGTQIVTKIEVKNPAGDQSWKPGLVGVIVQSPTDNSHAYLVKLPDGTQVSLRRHELSIRKQFQSEGLQSGGDFLAEYNLYDSVIYRCIVGSRAYGLDNEQSDTDRRGIYLPPAILHWSLYGIPEQLENKENQECYWELQKFLVLALKANPNVLECLYTPLVETVSPVAQELLEIREIFLSQLVYQTYNSYVLSQFKKMEQDLRNTGEIRWKHAMHLIRLLLSGITVLKEGFVPVRVQDYRSQLLSIRNQEISWEEVNRWRLSLHGEFDRAFAATKLPERPNYEKANLFLIEARRGAIEIGS</sequence>
<dbReference type="PANTHER" id="PTHR34817">
    <property type="entry name" value="NUCLEOTIDYLTRANSFERASE"/>
    <property type="match status" value="1"/>
</dbReference>
<dbReference type="PANTHER" id="PTHR34817:SF2">
    <property type="entry name" value="NUCLEOTIDYLTRANSFERASE"/>
    <property type="match status" value="1"/>
</dbReference>
<dbReference type="EMBL" id="SRRZ01000053">
    <property type="protein sequence ID" value="NQE35358.1"/>
    <property type="molecule type" value="Genomic_DNA"/>
</dbReference>
<dbReference type="InterPro" id="IPR018775">
    <property type="entry name" value="RlaP"/>
</dbReference>
<evidence type="ECO:0000313" key="2">
    <source>
        <dbReference type="Proteomes" id="UP000702425"/>
    </source>
</evidence>
<comment type="caution">
    <text evidence="1">The sequence shown here is derived from an EMBL/GenBank/DDBJ whole genome shotgun (WGS) entry which is preliminary data.</text>
</comment>
<dbReference type="Proteomes" id="UP000702425">
    <property type="component" value="Unassembled WGS sequence"/>
</dbReference>
<protein>
    <recommendedName>
        <fullName evidence="3">Nucleotidyltransferase</fullName>
    </recommendedName>
</protein>
<evidence type="ECO:0008006" key="3">
    <source>
        <dbReference type="Google" id="ProtNLM"/>
    </source>
</evidence>
<evidence type="ECO:0000313" key="1">
    <source>
        <dbReference type="EMBL" id="NQE35358.1"/>
    </source>
</evidence>
<organism evidence="1 2">
    <name type="scientific">Microcoleus asticus IPMA8</name>
    <dbReference type="NCBI Taxonomy" id="2563858"/>
    <lineage>
        <taxon>Bacteria</taxon>
        <taxon>Bacillati</taxon>
        <taxon>Cyanobacteriota</taxon>
        <taxon>Cyanophyceae</taxon>
        <taxon>Oscillatoriophycideae</taxon>
        <taxon>Oscillatoriales</taxon>
        <taxon>Microcoleaceae</taxon>
        <taxon>Microcoleus</taxon>
        <taxon>Microcoleus asticus</taxon>
    </lineage>
</organism>
<name>A0ABX2CZQ3_9CYAN</name>
<gene>
    <name evidence="1" type="ORF">E5S67_03089</name>
</gene>
<accession>A0ABX2CZQ3</accession>
<reference evidence="1 2" key="1">
    <citation type="journal article" date="2020" name="Sci. Rep.">
        <title>A novel cyanobacterial geosmin producer, revising GeoA distribution and dispersion patterns in Bacteria.</title>
        <authorList>
            <person name="Churro C."/>
            <person name="Semedo-Aguiar A.P."/>
            <person name="Silva A.D."/>
            <person name="Pereira-Leal J.B."/>
            <person name="Leite R.B."/>
        </authorList>
    </citation>
    <scope>NUCLEOTIDE SEQUENCE [LARGE SCALE GENOMIC DNA]</scope>
    <source>
        <strain evidence="1 2">IPMA8</strain>
    </source>
</reference>
<proteinExistence type="predicted"/>
<keyword evidence="2" id="KW-1185">Reference proteome</keyword>